<keyword evidence="11" id="KW-1185">Reference proteome</keyword>
<dbReference type="Pfam" id="PF04551">
    <property type="entry name" value="GcpE"/>
    <property type="match status" value="1"/>
</dbReference>
<comment type="function">
    <text evidence="7">Converts 2C-methyl-D-erythritol 2,4-cyclodiphosphate (ME-2,4cPP) into 1-hydroxy-2-methyl-2-(E)-butenyl 4-diphosphate.</text>
</comment>
<evidence type="ECO:0000256" key="1">
    <source>
        <dbReference type="ARBA" id="ARBA00022485"/>
    </source>
</evidence>
<evidence type="ECO:0000256" key="7">
    <source>
        <dbReference type="HAMAP-Rule" id="MF_00159"/>
    </source>
</evidence>
<evidence type="ECO:0000256" key="4">
    <source>
        <dbReference type="ARBA" id="ARBA00023004"/>
    </source>
</evidence>
<dbReference type="EC" id="1.17.7.3" evidence="7"/>
<sequence>MNNFTNIVRRKSTRIYIGNVPIGDGAPIAVQSMVNTRTTDILETVAQINALKKAGVDIVRISIPTMDAAEAFKIIKQQVINTPLVADIHFDYRIALKVAEYGADCLRINPGNIGNNKRIRSVVHCAQDKNISIRIGVNSGSLERDLQKKYDGNPTENVLLESAMRHVDILDKLNFHQFKVSVKSSDVLITIQAYRALASKIDQPLHIGLTEAGALRNGTVKSAMAVGFLLNEGIGDTIRISLATDPIEEVKVAFDILRALRIRAHGINFIACPGCARQEFNVINVVNALEEKVSDITTPMDVSIIGCVVNGPGEALKSTIGVAGARNKSGIYEDGIRQQKRCDNISIIEELERRIRAKSKLLDQNNHNTTLSHIINN</sequence>
<accession>A0ABM5NDX9</accession>
<comment type="pathway">
    <text evidence="7">Isoprenoid biosynthesis; isopentenyl diphosphate biosynthesis via DXP pathway; isopentenyl diphosphate from 1-deoxy-D-xylulose 5-phosphate: step 5/6.</text>
</comment>
<dbReference type="NCBIfam" id="TIGR00612">
    <property type="entry name" value="ispG_gcpE"/>
    <property type="match status" value="1"/>
</dbReference>
<evidence type="ECO:0000256" key="2">
    <source>
        <dbReference type="ARBA" id="ARBA00022723"/>
    </source>
</evidence>
<comment type="similarity">
    <text evidence="7">Belongs to the IspG family.</text>
</comment>
<dbReference type="PIRSF" id="PIRSF004640">
    <property type="entry name" value="IspG"/>
    <property type="match status" value="1"/>
</dbReference>
<dbReference type="NCBIfam" id="NF001540">
    <property type="entry name" value="PRK00366.1"/>
    <property type="match status" value="1"/>
</dbReference>
<organism evidence="10 11">
    <name type="scientific">Candidatus Blochmanniella chromaiodes str. 640</name>
    <dbReference type="NCBI Taxonomy" id="1240471"/>
    <lineage>
        <taxon>Bacteria</taxon>
        <taxon>Pseudomonadati</taxon>
        <taxon>Pseudomonadota</taxon>
        <taxon>Gammaproteobacteria</taxon>
        <taxon>Enterobacterales</taxon>
        <taxon>Enterobacteriaceae</taxon>
        <taxon>ant endosymbionts</taxon>
        <taxon>Candidatus Blochmanniella</taxon>
    </lineage>
</organism>
<proteinExistence type="inferred from homology"/>
<feature type="binding site" evidence="7">
    <location>
        <position position="275"/>
    </location>
    <ligand>
        <name>[4Fe-4S] cluster</name>
        <dbReference type="ChEBI" id="CHEBI:49883"/>
    </ligand>
</feature>
<gene>
    <name evidence="7 10" type="primary">ispG</name>
    <name evidence="10" type="ORF">BCHRO640_565</name>
</gene>
<dbReference type="HAMAP" id="MF_00159">
    <property type="entry name" value="IspG"/>
    <property type="match status" value="1"/>
</dbReference>
<dbReference type="Pfam" id="PF26540">
    <property type="entry name" value="GcpE_C"/>
    <property type="match status" value="1"/>
</dbReference>
<reference evidence="10 11" key="1">
    <citation type="journal article" date="2013" name="Genome Biol. Evol.">
        <title>Sequence context of indel mutations and their effect on protein evolution in a bacterial endosymbiont.</title>
        <authorList>
            <person name="Williams L.E."/>
            <person name="Wernegreen J.J."/>
        </authorList>
    </citation>
    <scope>NUCLEOTIDE SEQUENCE [LARGE SCALE GENOMIC DNA]</scope>
    <source>
        <strain evidence="10 11">640</strain>
    </source>
</reference>
<protein>
    <recommendedName>
        <fullName evidence="7">4-hydroxy-3-methylbut-2-en-1-yl diphosphate synthase (flavodoxin)</fullName>
        <ecNumber evidence="7">1.17.7.3</ecNumber>
    </recommendedName>
    <alternativeName>
        <fullName evidence="7">1-hydroxy-2-methyl-2-(E)-butenyl 4-diphosphate synthase</fullName>
    </alternativeName>
</protein>
<evidence type="ECO:0000259" key="9">
    <source>
        <dbReference type="Pfam" id="PF26540"/>
    </source>
</evidence>
<evidence type="ECO:0000256" key="6">
    <source>
        <dbReference type="ARBA" id="ARBA00023229"/>
    </source>
</evidence>
<feature type="binding site" evidence="7">
    <location>
        <position position="272"/>
    </location>
    <ligand>
        <name>[4Fe-4S] cluster</name>
        <dbReference type="ChEBI" id="CHEBI:49883"/>
    </ligand>
</feature>
<dbReference type="Proteomes" id="UP000011067">
    <property type="component" value="Chromosome"/>
</dbReference>
<feature type="binding site" evidence="7">
    <location>
        <position position="307"/>
    </location>
    <ligand>
        <name>[4Fe-4S] cluster</name>
        <dbReference type="ChEBI" id="CHEBI:49883"/>
    </ligand>
</feature>
<keyword evidence="4 7" id="KW-0408">Iron</keyword>
<comment type="catalytic activity">
    <reaction evidence="7">
        <text>(2E)-4-hydroxy-3-methylbut-2-enyl diphosphate + oxidized [flavodoxin] + H2O + 2 H(+) = 2-C-methyl-D-erythritol 2,4-cyclic diphosphate + reduced [flavodoxin]</text>
        <dbReference type="Rhea" id="RHEA:43604"/>
        <dbReference type="Rhea" id="RHEA-COMP:10622"/>
        <dbReference type="Rhea" id="RHEA-COMP:10623"/>
        <dbReference type="ChEBI" id="CHEBI:15377"/>
        <dbReference type="ChEBI" id="CHEBI:15378"/>
        <dbReference type="ChEBI" id="CHEBI:57618"/>
        <dbReference type="ChEBI" id="CHEBI:58210"/>
        <dbReference type="ChEBI" id="CHEBI:58483"/>
        <dbReference type="ChEBI" id="CHEBI:128753"/>
        <dbReference type="EC" id="1.17.7.3"/>
    </reaction>
</comment>
<dbReference type="InterPro" id="IPR004588">
    <property type="entry name" value="IspG_bac-typ"/>
</dbReference>
<feature type="binding site" evidence="7">
    <location>
        <position position="314"/>
    </location>
    <ligand>
        <name>[4Fe-4S] cluster</name>
        <dbReference type="ChEBI" id="CHEBI:49883"/>
    </ligand>
</feature>
<evidence type="ECO:0000256" key="5">
    <source>
        <dbReference type="ARBA" id="ARBA00023014"/>
    </source>
</evidence>
<dbReference type="EMBL" id="CP003903">
    <property type="protein sequence ID" value="AGC03806.1"/>
    <property type="molecule type" value="Genomic_DNA"/>
</dbReference>
<dbReference type="Gene3D" id="3.30.413.10">
    <property type="entry name" value="Sulfite Reductase Hemoprotein, domain 1"/>
    <property type="match status" value="1"/>
</dbReference>
<dbReference type="PANTHER" id="PTHR30454:SF0">
    <property type="entry name" value="4-HYDROXY-3-METHYLBUT-2-EN-1-YL DIPHOSPHATE SYNTHASE (FERREDOXIN), CHLOROPLASTIC"/>
    <property type="match status" value="1"/>
</dbReference>
<evidence type="ECO:0000259" key="8">
    <source>
        <dbReference type="Pfam" id="PF04551"/>
    </source>
</evidence>
<keyword evidence="1 7" id="KW-0004">4Fe-4S</keyword>
<dbReference type="InterPro" id="IPR058579">
    <property type="entry name" value="IspG_C"/>
</dbReference>
<dbReference type="RefSeq" id="WP_015344776.1">
    <property type="nucleotide sequence ID" value="NC_020075.1"/>
</dbReference>
<dbReference type="SUPFAM" id="SSF51412">
    <property type="entry name" value="Inosine monophosphate dehydrogenase (IMPDH)"/>
    <property type="match status" value="1"/>
</dbReference>
<dbReference type="SUPFAM" id="SSF56014">
    <property type="entry name" value="Nitrite and sulphite reductase 4Fe-4S domain-like"/>
    <property type="match status" value="1"/>
</dbReference>
<dbReference type="PANTHER" id="PTHR30454">
    <property type="entry name" value="4-HYDROXY-3-METHYLBUT-2-EN-1-YL DIPHOSPHATE SYNTHASE"/>
    <property type="match status" value="1"/>
</dbReference>
<evidence type="ECO:0000256" key="3">
    <source>
        <dbReference type="ARBA" id="ARBA00023002"/>
    </source>
</evidence>
<evidence type="ECO:0000313" key="11">
    <source>
        <dbReference type="Proteomes" id="UP000011067"/>
    </source>
</evidence>
<dbReference type="InterPro" id="IPR016425">
    <property type="entry name" value="IspG_bac"/>
</dbReference>
<dbReference type="InterPro" id="IPR058578">
    <property type="entry name" value="IspG_TIM"/>
</dbReference>
<keyword evidence="2 7" id="KW-0479">Metal-binding</keyword>
<name>A0ABM5NDX9_9ENTR</name>
<keyword evidence="6 7" id="KW-0414">Isoprene biosynthesis</keyword>
<keyword evidence="5 7" id="KW-0411">Iron-sulfur</keyword>
<dbReference type="Gene3D" id="3.20.20.20">
    <property type="entry name" value="Dihydropteroate synthase-like"/>
    <property type="match status" value="1"/>
</dbReference>
<comment type="cofactor">
    <cofactor evidence="7">
        <name>[4Fe-4S] cluster</name>
        <dbReference type="ChEBI" id="CHEBI:49883"/>
    </cofactor>
    <text evidence="7">Binds 1 [4Fe-4S] cluster.</text>
</comment>
<feature type="domain" description="IspG C-terminal" evidence="9">
    <location>
        <begin position="268"/>
        <end position="356"/>
    </location>
</feature>
<dbReference type="InterPro" id="IPR011005">
    <property type="entry name" value="Dihydropteroate_synth-like_sf"/>
</dbReference>
<keyword evidence="3 7" id="KW-0560">Oxidoreductase</keyword>
<feature type="domain" description="IspG TIM-barrel" evidence="8">
    <location>
        <begin position="13"/>
        <end position="253"/>
    </location>
</feature>
<dbReference type="InterPro" id="IPR045854">
    <property type="entry name" value="NO2/SO3_Rdtase_4Fe4S_sf"/>
</dbReference>
<evidence type="ECO:0000313" key="10">
    <source>
        <dbReference type="EMBL" id="AGC03806.1"/>
    </source>
</evidence>